<dbReference type="PANTHER" id="PTHR33336:SF15">
    <property type="entry name" value="ABM DOMAIN-CONTAINING PROTEIN"/>
    <property type="match status" value="1"/>
</dbReference>
<dbReference type="InParanoid" id="F4R7V1"/>
<proteinExistence type="predicted"/>
<dbReference type="InterPro" id="IPR050744">
    <property type="entry name" value="AI-2_Isomerase_LsrG"/>
</dbReference>
<dbReference type="EMBL" id="GL883092">
    <property type="protein sequence ID" value="EGG11722.1"/>
    <property type="molecule type" value="Genomic_DNA"/>
</dbReference>
<keyword evidence="3" id="KW-1185">Reference proteome</keyword>
<evidence type="ECO:0000313" key="3">
    <source>
        <dbReference type="Proteomes" id="UP000001072"/>
    </source>
</evidence>
<dbReference type="PROSITE" id="PS51725">
    <property type="entry name" value="ABM"/>
    <property type="match status" value="1"/>
</dbReference>
<feature type="domain" description="ABM" evidence="1">
    <location>
        <begin position="16"/>
        <end position="107"/>
    </location>
</feature>
<dbReference type="VEuPathDB" id="FungiDB:MELLADRAFT_102304"/>
<dbReference type="RefSeq" id="XP_007405357.1">
    <property type="nucleotide sequence ID" value="XM_007405295.1"/>
</dbReference>
<name>F4R7V1_MELLP</name>
<dbReference type="eggNOG" id="ENOG502SDSF">
    <property type="taxonomic scope" value="Eukaryota"/>
</dbReference>
<dbReference type="GeneID" id="18921628"/>
<accession>F4R7V1</accession>
<dbReference type="OrthoDB" id="10011777at2759"/>
<evidence type="ECO:0000313" key="2">
    <source>
        <dbReference type="EMBL" id="EGG11722.1"/>
    </source>
</evidence>
<gene>
    <name evidence="2" type="ORF">MELLADRAFT_102304</name>
</gene>
<dbReference type="KEGG" id="mlr:MELLADRAFT_102304"/>
<dbReference type="InterPro" id="IPR007138">
    <property type="entry name" value="ABM_dom"/>
</dbReference>
<dbReference type="GO" id="GO:0003824">
    <property type="term" value="F:catalytic activity"/>
    <property type="evidence" value="ECO:0007669"/>
    <property type="project" value="TreeGrafter"/>
</dbReference>
<sequence>MSSIPPLPSYIKDTKFIILATITVQDDQTDQIKSKLLNIQKKAKSDEEPGTLSYRVHQSFETPNKFTIYEEYENKSGLESHLKSTEFQDLMKLQSSFSLDSTFLQEL</sequence>
<dbReference type="AlphaFoldDB" id="F4R7V1"/>
<dbReference type="Pfam" id="PF03992">
    <property type="entry name" value="ABM"/>
    <property type="match status" value="1"/>
</dbReference>
<reference evidence="3" key="1">
    <citation type="journal article" date="2011" name="Proc. Natl. Acad. Sci. U.S.A.">
        <title>Obligate biotrophy features unraveled by the genomic analysis of rust fungi.</title>
        <authorList>
            <person name="Duplessis S."/>
            <person name="Cuomo C.A."/>
            <person name="Lin Y.-C."/>
            <person name="Aerts A."/>
            <person name="Tisserant E."/>
            <person name="Veneault-Fourrey C."/>
            <person name="Joly D.L."/>
            <person name="Hacquard S."/>
            <person name="Amselem J."/>
            <person name="Cantarel B.L."/>
            <person name="Chiu R."/>
            <person name="Coutinho P.M."/>
            <person name="Feau N."/>
            <person name="Field M."/>
            <person name="Frey P."/>
            <person name="Gelhaye E."/>
            <person name="Goldberg J."/>
            <person name="Grabherr M.G."/>
            <person name="Kodira C.D."/>
            <person name="Kohler A."/>
            <person name="Kuees U."/>
            <person name="Lindquist E.A."/>
            <person name="Lucas S.M."/>
            <person name="Mago R."/>
            <person name="Mauceli E."/>
            <person name="Morin E."/>
            <person name="Murat C."/>
            <person name="Pangilinan J.L."/>
            <person name="Park R."/>
            <person name="Pearson M."/>
            <person name="Quesneville H."/>
            <person name="Rouhier N."/>
            <person name="Sakthikumar S."/>
            <person name="Salamov A.A."/>
            <person name="Schmutz J."/>
            <person name="Selles B."/>
            <person name="Shapiro H."/>
            <person name="Tanguay P."/>
            <person name="Tuskan G.A."/>
            <person name="Henrissat B."/>
            <person name="Van de Peer Y."/>
            <person name="Rouze P."/>
            <person name="Ellis J.G."/>
            <person name="Dodds P.N."/>
            <person name="Schein J.E."/>
            <person name="Zhong S."/>
            <person name="Hamelin R.C."/>
            <person name="Grigoriev I.V."/>
            <person name="Szabo L.J."/>
            <person name="Martin F."/>
        </authorList>
    </citation>
    <scope>NUCLEOTIDE SEQUENCE [LARGE SCALE GENOMIC DNA]</scope>
    <source>
        <strain evidence="3">98AG31 / pathotype 3-4-7</strain>
    </source>
</reference>
<dbReference type="SUPFAM" id="SSF54909">
    <property type="entry name" value="Dimeric alpha+beta barrel"/>
    <property type="match status" value="1"/>
</dbReference>
<dbReference type="Proteomes" id="UP000001072">
    <property type="component" value="Unassembled WGS sequence"/>
</dbReference>
<dbReference type="InterPro" id="IPR011008">
    <property type="entry name" value="Dimeric_a/b-barrel"/>
</dbReference>
<organism evidence="3">
    <name type="scientific">Melampsora larici-populina (strain 98AG31 / pathotype 3-4-7)</name>
    <name type="common">Poplar leaf rust fungus</name>
    <dbReference type="NCBI Taxonomy" id="747676"/>
    <lineage>
        <taxon>Eukaryota</taxon>
        <taxon>Fungi</taxon>
        <taxon>Dikarya</taxon>
        <taxon>Basidiomycota</taxon>
        <taxon>Pucciniomycotina</taxon>
        <taxon>Pucciniomycetes</taxon>
        <taxon>Pucciniales</taxon>
        <taxon>Melampsoraceae</taxon>
        <taxon>Melampsora</taxon>
    </lineage>
</organism>
<dbReference type="HOGENOM" id="CLU_131496_10_2_1"/>
<dbReference type="Gene3D" id="3.30.70.100">
    <property type="match status" value="1"/>
</dbReference>
<evidence type="ECO:0000259" key="1">
    <source>
        <dbReference type="PROSITE" id="PS51725"/>
    </source>
</evidence>
<protein>
    <recommendedName>
        <fullName evidence="1">ABM domain-containing protein</fullName>
    </recommendedName>
</protein>
<dbReference type="PANTHER" id="PTHR33336">
    <property type="entry name" value="QUINOL MONOOXYGENASE YGIN-RELATED"/>
    <property type="match status" value="1"/>
</dbReference>